<comment type="caution">
    <text evidence="4">The sequence shown here is derived from an EMBL/GenBank/DDBJ whole genome shotgun (WGS) entry which is preliminary data.</text>
</comment>
<feature type="transmembrane region" description="Helical" evidence="2">
    <location>
        <begin position="56"/>
        <end position="75"/>
    </location>
</feature>
<dbReference type="AlphaFoldDB" id="A0A563END9"/>
<evidence type="ECO:0000256" key="1">
    <source>
        <dbReference type="SAM" id="MobiDB-lite"/>
    </source>
</evidence>
<feature type="domain" description="DUF6542" evidence="3">
    <location>
        <begin position="28"/>
        <end position="147"/>
    </location>
</feature>
<dbReference type="Proteomes" id="UP000316639">
    <property type="component" value="Unassembled WGS sequence"/>
</dbReference>
<feature type="compositionally biased region" description="Basic and acidic residues" evidence="1">
    <location>
        <begin position="219"/>
        <end position="237"/>
    </location>
</feature>
<dbReference type="Pfam" id="PF20177">
    <property type="entry name" value="DUF6542"/>
    <property type="match status" value="1"/>
</dbReference>
<keyword evidence="5" id="KW-1185">Reference proteome</keyword>
<evidence type="ECO:0000259" key="3">
    <source>
        <dbReference type="Pfam" id="PF20177"/>
    </source>
</evidence>
<feature type="transmembrane region" description="Helical" evidence="2">
    <location>
        <begin position="125"/>
        <end position="144"/>
    </location>
</feature>
<feature type="compositionally biased region" description="Basic and acidic residues" evidence="1">
    <location>
        <begin position="149"/>
        <end position="211"/>
    </location>
</feature>
<reference evidence="4 5" key="1">
    <citation type="submission" date="2019-07" db="EMBL/GenBank/DDBJ databases">
        <title>Lentzea xizangensis sp. nov., isolated from Qinghai-Tibetan Plateau Soils.</title>
        <authorList>
            <person name="Huang J."/>
        </authorList>
    </citation>
    <scope>NUCLEOTIDE SEQUENCE [LARGE SCALE GENOMIC DNA]</scope>
    <source>
        <strain evidence="4 5">FXJ1.1311</strain>
    </source>
</reference>
<feature type="region of interest" description="Disordered" evidence="1">
    <location>
        <begin position="149"/>
        <end position="249"/>
    </location>
</feature>
<dbReference type="OrthoDB" id="5192877at2"/>
<gene>
    <name evidence="4" type="ORF">FKR81_27065</name>
</gene>
<feature type="transmembrane region" description="Helical" evidence="2">
    <location>
        <begin position="87"/>
        <end position="105"/>
    </location>
</feature>
<dbReference type="EMBL" id="VOBR01000019">
    <property type="protein sequence ID" value="TWP48722.1"/>
    <property type="molecule type" value="Genomic_DNA"/>
</dbReference>
<organism evidence="4 5">
    <name type="scientific">Lentzea tibetensis</name>
    <dbReference type="NCBI Taxonomy" id="2591470"/>
    <lineage>
        <taxon>Bacteria</taxon>
        <taxon>Bacillati</taxon>
        <taxon>Actinomycetota</taxon>
        <taxon>Actinomycetes</taxon>
        <taxon>Pseudonocardiales</taxon>
        <taxon>Pseudonocardiaceae</taxon>
        <taxon>Lentzea</taxon>
    </lineage>
</organism>
<sequence length="249" mass="27359">MALDDDDDFEVLDAPAWNYRAIAGTFKGIPWWASILCALVPAIIGAYIDISSGKTVGWIFNILFFVGAIAGICLVQRRSLFAPMVQPPLVLAATVPTLVLLTGGVPKAALTAMALGLGKPLIDSFPVMAVTTLFTVGIGIARMFTQKDPNRPTKAEVREAKADLKRRPKPAAEPRRRPAAEERPARDPERRPRPDAARREPGRESGRESTGRRPAPQSEGERPRRPRPDQARGERPAAPRRPRPPRDER</sequence>
<feature type="transmembrane region" description="Helical" evidence="2">
    <location>
        <begin position="29"/>
        <end position="50"/>
    </location>
</feature>
<evidence type="ECO:0000256" key="2">
    <source>
        <dbReference type="SAM" id="Phobius"/>
    </source>
</evidence>
<keyword evidence="2" id="KW-0472">Membrane</keyword>
<protein>
    <recommendedName>
        <fullName evidence="3">DUF6542 domain-containing protein</fullName>
    </recommendedName>
</protein>
<keyword evidence="2" id="KW-1133">Transmembrane helix</keyword>
<keyword evidence="2" id="KW-0812">Transmembrane</keyword>
<evidence type="ECO:0000313" key="5">
    <source>
        <dbReference type="Proteomes" id="UP000316639"/>
    </source>
</evidence>
<dbReference type="InterPro" id="IPR046672">
    <property type="entry name" value="DUF6542"/>
</dbReference>
<name>A0A563END9_9PSEU</name>
<proteinExistence type="predicted"/>
<evidence type="ECO:0000313" key="4">
    <source>
        <dbReference type="EMBL" id="TWP48722.1"/>
    </source>
</evidence>
<accession>A0A563END9</accession>